<accession>A0A0J1A023</accession>
<dbReference type="GO" id="GO:0005992">
    <property type="term" value="P:trehalose biosynthetic process"/>
    <property type="evidence" value="ECO:0007669"/>
    <property type="project" value="UniProtKB-UniPathway"/>
</dbReference>
<comment type="function">
    <text evidence="4">Removes the phosphate from trehalose 6-phosphate to produce free trehalose.</text>
</comment>
<comment type="cofactor">
    <cofactor evidence="4">
        <name>Mg(2+)</name>
        <dbReference type="ChEBI" id="CHEBI:18420"/>
    </cofactor>
</comment>
<dbReference type="InterPro" id="IPR044651">
    <property type="entry name" value="OTSB-like"/>
</dbReference>
<dbReference type="InterPro" id="IPR036412">
    <property type="entry name" value="HAD-like_sf"/>
</dbReference>
<dbReference type="PATRIC" id="fig|1409923.3.peg.2599"/>
<dbReference type="AlphaFoldDB" id="A0A0J1A023"/>
<evidence type="ECO:0000256" key="1">
    <source>
        <dbReference type="ARBA" id="ARBA00005199"/>
    </source>
</evidence>
<dbReference type="Gene3D" id="3.30.70.1020">
    <property type="entry name" value="Trehalose-6-phosphate phosphatase related protein, domain 2"/>
    <property type="match status" value="1"/>
</dbReference>
<comment type="pathway">
    <text evidence="1 4">Glycan biosynthesis; trehalose biosynthesis.</text>
</comment>
<keyword evidence="4" id="KW-0479">Metal-binding</keyword>
<comment type="caution">
    <text evidence="5">The sequence shown here is derived from an EMBL/GenBank/DDBJ whole genome shotgun (WGS) entry which is preliminary data.</text>
</comment>
<dbReference type="Gene3D" id="3.40.50.1000">
    <property type="entry name" value="HAD superfamily/HAD-like"/>
    <property type="match status" value="1"/>
</dbReference>
<comment type="similarity">
    <text evidence="2 4">Belongs to the trehalose phosphatase family.</text>
</comment>
<dbReference type="GO" id="GO:0000287">
    <property type="term" value="F:magnesium ion binding"/>
    <property type="evidence" value="ECO:0007669"/>
    <property type="project" value="UniProtKB-ARBA"/>
</dbReference>
<keyword evidence="4" id="KW-0460">Magnesium</keyword>
<keyword evidence="3 4" id="KW-0378">Hydrolase</keyword>
<dbReference type="PANTHER" id="PTHR43768:SF3">
    <property type="entry name" value="TREHALOSE 6-PHOSPHATE PHOSPHATASE"/>
    <property type="match status" value="1"/>
</dbReference>
<dbReference type="GO" id="GO:0004805">
    <property type="term" value="F:trehalose-phosphatase activity"/>
    <property type="evidence" value="ECO:0007669"/>
    <property type="project" value="UniProtKB-EC"/>
</dbReference>
<evidence type="ECO:0000256" key="4">
    <source>
        <dbReference type="RuleBase" id="RU361117"/>
    </source>
</evidence>
<reference evidence="5 6" key="1">
    <citation type="submission" date="2014-07" db="EMBL/GenBank/DDBJ databases">
        <authorList>
            <person name="Harkins D.M."/>
            <person name="Lesho E."/>
            <person name="Waterman P.E."/>
            <person name="Chan A."/>
            <person name="Fouts D.E."/>
        </authorList>
    </citation>
    <scope>NUCLEOTIDE SEQUENCE [LARGE SCALE GENOMIC DNA]</scope>
    <source>
        <strain evidence="5 6">MRSN 3527</strain>
    </source>
</reference>
<gene>
    <name evidence="5" type="primary">otsB</name>
    <name evidence="5" type="ORF">T630_0877</name>
</gene>
<evidence type="ECO:0000313" key="5">
    <source>
        <dbReference type="EMBL" id="KLT87914.1"/>
    </source>
</evidence>
<sequence>MIKKYGQANMNNQSIISDGREKDTYFVTPNDIINTLPTDKNYCLFLDIDGTLAPFQIHPEHSFIPNTTLEVIKKIIELNIPVIAVTGRDVETASKLLQFIELPIAGLHGLDIYFDSDTYIRPDLSDINFQKLKKDIINSCEKYPDLLIEDKGHSIALHYRKNPELENNAIYIMQQIKYFYPQLKLNRGKFVVELLPKQADKGKAIQTVLNHINLPLTHPIFIGDDLTDESGFIFINQQFGTSIKVGSGETEAQYRLKDINSVSNFLFFFLEKIKKLYVKNSQDQNGEQICLN</sequence>
<dbReference type="NCBIfam" id="TIGR00685">
    <property type="entry name" value="T6PP"/>
    <property type="match status" value="1"/>
</dbReference>
<dbReference type="InterPro" id="IPR023214">
    <property type="entry name" value="HAD_sf"/>
</dbReference>
<name>A0A0J1A023_ACIBA</name>
<dbReference type="InterPro" id="IPR003337">
    <property type="entry name" value="Trehalose_PPase"/>
</dbReference>
<organism evidence="5 6">
    <name type="scientific">Acinetobacter baumannii MRSN 3527</name>
    <dbReference type="NCBI Taxonomy" id="1409923"/>
    <lineage>
        <taxon>Bacteria</taxon>
        <taxon>Pseudomonadati</taxon>
        <taxon>Pseudomonadota</taxon>
        <taxon>Gammaproteobacteria</taxon>
        <taxon>Moraxellales</taxon>
        <taxon>Moraxellaceae</taxon>
        <taxon>Acinetobacter</taxon>
        <taxon>Acinetobacter calcoaceticus/baumannii complex</taxon>
    </lineage>
</organism>
<evidence type="ECO:0000256" key="3">
    <source>
        <dbReference type="ARBA" id="ARBA00022801"/>
    </source>
</evidence>
<dbReference type="Pfam" id="PF02358">
    <property type="entry name" value="Trehalose_PPase"/>
    <property type="match status" value="1"/>
</dbReference>
<dbReference type="InterPro" id="IPR006379">
    <property type="entry name" value="HAD-SF_hydro_IIB"/>
</dbReference>
<proteinExistence type="inferred from homology"/>
<dbReference type="EMBL" id="JPHZ01000018">
    <property type="protein sequence ID" value="KLT87914.1"/>
    <property type="molecule type" value="Genomic_DNA"/>
</dbReference>
<dbReference type="EC" id="3.1.3.12" evidence="4"/>
<evidence type="ECO:0000256" key="2">
    <source>
        <dbReference type="ARBA" id="ARBA00008770"/>
    </source>
</evidence>
<dbReference type="NCBIfam" id="TIGR01484">
    <property type="entry name" value="HAD-SF-IIB"/>
    <property type="match status" value="1"/>
</dbReference>
<protein>
    <recommendedName>
        <fullName evidence="4">Trehalose 6-phosphate phosphatase</fullName>
        <ecNumber evidence="4">3.1.3.12</ecNumber>
    </recommendedName>
</protein>
<dbReference type="PANTHER" id="PTHR43768">
    <property type="entry name" value="TREHALOSE 6-PHOSPHATE PHOSPHATASE"/>
    <property type="match status" value="1"/>
</dbReference>
<comment type="catalytic activity">
    <reaction evidence="4">
        <text>alpha,alpha-trehalose 6-phosphate + H2O = alpha,alpha-trehalose + phosphate</text>
        <dbReference type="Rhea" id="RHEA:23420"/>
        <dbReference type="ChEBI" id="CHEBI:15377"/>
        <dbReference type="ChEBI" id="CHEBI:16551"/>
        <dbReference type="ChEBI" id="CHEBI:43474"/>
        <dbReference type="ChEBI" id="CHEBI:58429"/>
        <dbReference type="EC" id="3.1.3.12"/>
    </reaction>
</comment>
<dbReference type="SUPFAM" id="SSF56784">
    <property type="entry name" value="HAD-like"/>
    <property type="match status" value="1"/>
</dbReference>
<dbReference type="UniPathway" id="UPA00299"/>
<dbReference type="Proteomes" id="UP000036122">
    <property type="component" value="Unassembled WGS sequence"/>
</dbReference>
<evidence type="ECO:0000313" key="6">
    <source>
        <dbReference type="Proteomes" id="UP000036122"/>
    </source>
</evidence>